<accession>A0ABN7NNM4</accession>
<evidence type="ECO:0000313" key="2">
    <source>
        <dbReference type="EMBL" id="CAG2057296.1"/>
    </source>
</evidence>
<gene>
    <name evidence="2" type="ORF">TPAB3V08_LOCUS4275</name>
</gene>
<keyword evidence="3" id="KW-1185">Reference proteome</keyword>
<reference evidence="2" key="1">
    <citation type="submission" date="2021-03" db="EMBL/GenBank/DDBJ databases">
        <authorList>
            <person name="Tran Van P."/>
        </authorList>
    </citation>
    <scope>NUCLEOTIDE SEQUENCE</scope>
</reference>
<organism evidence="2 3">
    <name type="scientific">Timema podura</name>
    <name type="common">Walking stick</name>
    <dbReference type="NCBI Taxonomy" id="61482"/>
    <lineage>
        <taxon>Eukaryota</taxon>
        <taxon>Metazoa</taxon>
        <taxon>Ecdysozoa</taxon>
        <taxon>Arthropoda</taxon>
        <taxon>Hexapoda</taxon>
        <taxon>Insecta</taxon>
        <taxon>Pterygota</taxon>
        <taxon>Neoptera</taxon>
        <taxon>Polyneoptera</taxon>
        <taxon>Phasmatodea</taxon>
        <taxon>Timematodea</taxon>
        <taxon>Timematoidea</taxon>
        <taxon>Timematidae</taxon>
        <taxon>Timema</taxon>
    </lineage>
</organism>
<protein>
    <submittedName>
        <fullName evidence="2">Uncharacterized protein</fullName>
    </submittedName>
</protein>
<name>A0ABN7NNM4_TIMPD</name>
<evidence type="ECO:0000313" key="3">
    <source>
        <dbReference type="Proteomes" id="UP001153148"/>
    </source>
</evidence>
<dbReference type="Proteomes" id="UP001153148">
    <property type="component" value="Unassembled WGS sequence"/>
</dbReference>
<proteinExistence type="predicted"/>
<comment type="caution">
    <text evidence="2">The sequence shown here is derived from an EMBL/GenBank/DDBJ whole genome shotgun (WGS) entry which is preliminary data.</text>
</comment>
<sequence length="59" mass="6925">MHISLTTVILNYHLSPFCHSTDNNDNNDITHRERARKREHPTDDEKIHKTLKTSPDSEN</sequence>
<feature type="region of interest" description="Disordered" evidence="1">
    <location>
        <begin position="16"/>
        <end position="59"/>
    </location>
</feature>
<feature type="compositionally biased region" description="Polar residues" evidence="1">
    <location>
        <begin position="18"/>
        <end position="27"/>
    </location>
</feature>
<dbReference type="EMBL" id="CAJPIN010005167">
    <property type="protein sequence ID" value="CAG2057296.1"/>
    <property type="molecule type" value="Genomic_DNA"/>
</dbReference>
<evidence type="ECO:0000256" key="1">
    <source>
        <dbReference type="SAM" id="MobiDB-lite"/>
    </source>
</evidence>